<keyword evidence="4" id="KW-1185">Reference proteome</keyword>
<dbReference type="Pfam" id="PF19077">
    <property type="entry name" value="Big_13"/>
    <property type="match status" value="4"/>
</dbReference>
<accession>A0A9X7N5H3</accession>
<dbReference type="RefSeq" id="WP_151189411.1">
    <property type="nucleotide sequence ID" value="NZ_CP043626.1"/>
</dbReference>
<feature type="compositionally biased region" description="Polar residues" evidence="1">
    <location>
        <begin position="749"/>
        <end position="758"/>
    </location>
</feature>
<dbReference type="NCBIfam" id="NF012196">
    <property type="entry name" value="Ig_like_ice"/>
    <property type="match status" value="17"/>
</dbReference>
<feature type="region of interest" description="Disordered" evidence="1">
    <location>
        <begin position="1987"/>
        <end position="2012"/>
    </location>
</feature>
<dbReference type="InterPro" id="IPR036278">
    <property type="entry name" value="Sialidase_sf"/>
</dbReference>
<organism evidence="3 4">
    <name type="scientific">Pseudomonas denitrificans</name>
    <dbReference type="NCBI Taxonomy" id="43306"/>
    <lineage>
        <taxon>Bacteria</taxon>
        <taxon>Pseudomonadati</taxon>
        <taxon>Pseudomonadota</taxon>
        <taxon>Gammaproteobacteria</taxon>
        <taxon>Pseudomonadales</taxon>
        <taxon>Pseudomonadaceae</taxon>
        <taxon>Halopseudomonas</taxon>
    </lineage>
</organism>
<feature type="domain" description="Bacterial Ig-like" evidence="2">
    <location>
        <begin position="1999"/>
        <end position="2082"/>
    </location>
</feature>
<dbReference type="Gene3D" id="2.60.40.10">
    <property type="entry name" value="Immunoglobulins"/>
    <property type="match status" value="21"/>
</dbReference>
<feature type="domain" description="Bacterial Ig-like" evidence="2">
    <location>
        <begin position="639"/>
        <end position="723"/>
    </location>
</feature>
<dbReference type="NCBIfam" id="NF033510">
    <property type="entry name" value="Ca_tandemer"/>
    <property type="match status" value="21"/>
</dbReference>
<dbReference type="KEGG" id="pden:F1C79_29985"/>
<name>A0A9X7N5H3_PSEDE</name>
<dbReference type="OrthoDB" id="8481600at2"/>
<evidence type="ECO:0000313" key="4">
    <source>
        <dbReference type="Proteomes" id="UP000326659"/>
    </source>
</evidence>
<dbReference type="SUPFAM" id="SSF50939">
    <property type="entry name" value="Sialidases"/>
    <property type="match status" value="1"/>
</dbReference>
<protein>
    <submittedName>
        <fullName evidence="3">Ig-like domain-containing protein</fullName>
    </submittedName>
</protein>
<gene>
    <name evidence="3" type="ORF">F1C79_29985</name>
</gene>
<feature type="compositionally biased region" description="Polar residues" evidence="1">
    <location>
        <begin position="962"/>
        <end position="971"/>
    </location>
</feature>
<feature type="region of interest" description="Disordered" evidence="1">
    <location>
        <begin position="743"/>
        <end position="763"/>
    </location>
</feature>
<dbReference type="InterPro" id="IPR036465">
    <property type="entry name" value="vWFA_dom_sf"/>
</dbReference>
<reference evidence="3 4" key="1">
    <citation type="submission" date="2019-09" db="EMBL/GenBank/DDBJ databases">
        <title>Prosopis cineraria nodule microbiome.</title>
        <authorList>
            <person name="Chaluvadi S.R."/>
            <person name="Ali R."/>
            <person name="Wang X."/>
        </authorList>
    </citation>
    <scope>NUCLEOTIDE SEQUENCE [LARGE SCALE GENOMIC DNA]</scope>
    <source>
        <strain evidence="3 4">BG1</strain>
    </source>
</reference>
<dbReference type="SUPFAM" id="SSF53300">
    <property type="entry name" value="vWA-like"/>
    <property type="match status" value="1"/>
</dbReference>
<evidence type="ECO:0000256" key="1">
    <source>
        <dbReference type="SAM" id="MobiDB-lite"/>
    </source>
</evidence>
<feature type="domain" description="Bacterial Ig-like" evidence="2">
    <location>
        <begin position="748"/>
        <end position="831"/>
    </location>
</feature>
<evidence type="ECO:0000313" key="3">
    <source>
        <dbReference type="EMBL" id="QEY75512.1"/>
    </source>
</evidence>
<feature type="domain" description="Bacterial Ig-like" evidence="2">
    <location>
        <begin position="961"/>
        <end position="1044"/>
    </location>
</feature>
<evidence type="ECO:0000259" key="2">
    <source>
        <dbReference type="Pfam" id="PF19077"/>
    </source>
</evidence>
<dbReference type="Proteomes" id="UP000326659">
    <property type="component" value="Chromosome"/>
</dbReference>
<proteinExistence type="predicted"/>
<sequence>MATLTINTVAGDDIVNLTESKSPQIISGKASGEFKSGDVVSFKLNDTTYSAAVDKDGNWSVSVSGADLAKETNIHATLVAHDTAGNVADVVADHGYSVDTTAPVAHLTIGPVTEDDVLNYIESQSDQTISGKVTGEFQAGDVVSFALNGTDYSAKVAADGSWSVMVAGSDLAADSNIHAALVAHDAAGNSANVVADHPYEVSITPPVAGLVINPVTDDNTLNLAESKVDQTISGKATGEFKAGDTVSFTLNGTDYSAKVAADGTWSVKVAGADLAAETSIDAILVAHDEAGNATEVPGSRSYSVDLTPPVATLTINVVAGDDIVNAEEAKVQQTVSGKAGGEFQAGDVVSFKLNGTDYSAKVAADGTWSVKVAGADLAAESSIHATLVAHDKAGNSASVVADHGYSVDLVAPVATLTINVVAGDDIVNAAEAMTNQTISGKAAGEFQAGDVVSFKLNGTDYSAKVAADGSWSVQVSGTDLAKGSSIDATLVAHDAAGNSADVKASHAYTVDLTAPVATLTIDTVAGDDVVNLEESKVQQTISGKAIGEFQAGDVVSFKLNGTDYSAKVAADGSWSVKVAGADLAAETNIHATLVAHDVAGNVGIIVADHGYTVDVTAPAAPTIDSIVDNDDPSNLIDIPKDGSTNDTTPVISGGGAEPGDIIHVFDGETELGTAIAGEDGKWSFEVPADKALDEGEHDFTVKAEDPAGNISDPSQPYPIVIDTTAPTAPVIKDVVDNDDPAHLIDVPKNGSTNDTTPVISGDGAEKGDIIHVFDGGKELGSTTAKDDGTWSFEVPADKALAEGEHDFTVKAEDPAGNISDASQPYPIVIDTTAPDSKTTQLTIDTVAGDDIVNAEEAKAQQTISGKAIGEFQAGDVVSFKLNGTDYSAKVAADGTWSVKVAGADLAAETNIHATLVAHDAAGNAGNIVADHGYEVKLDSTAPTIKDVVDNDDPSNLIDVPKNGSTNDTTPVISGDGAEKGDIIHVFDGETELGTAIAGEDGKWSFEVPADKALAEGEHDFTAKTEDPAGNISDASVPYPIVIDTTPPDDKTTHLTIDTVAGDDIVNLAESKVQQTISGKATGEFQAGDVVSFKLNGTDYSAKVAADGSWSVKVAGADLAAETNIHATLVAHDAAGNAGSITADHAYSVDTVAPVATLTINVVAGDDIVNAEEAKVQQTISGKASGEFQAGDVVSFKLNGTDYSAKVAADGSWSVKVAGADLAAETNIHATLVAHDAAGNSADVLADHAYTVVLVPPVASVNINIVAGDDVVNLAESKTAQQITGGTTGGRAGDIVKIVVNDVTYSGKIDAAGKWSISVPGAELVADADHRIEASFVATDAAGNSASATATHDYSVDITAPVATLTINVVAGDDIVNIAESKSPQTISGKASGEFQTGDVVSFKLNGTTYSAAVDKDGNWSVSVSGADLAKETNIHATLVAHDTAGNVADVVADHGYSVDTTAPVATLTINVVAGDDIVNLAESQTQQIISGKAAGEFQAGDVVSFKLNGTDYSTTVDGSGNWSVKVEGSDLAKETNIHATLVAHDAAGNSASVVADHGYVVNVEPGSVSLAIDVVAGDDIVNLAESQIQQTISGKAAGAFSEGDVVSFKLNGTDYSAKVAADGTWSVKVAGADLAAETNIHATLVAHDSAGNVSDVVADHAYSVDTVAPVATLTINVVAGDDIVNLEESKTQQTISGKATGEFQAGDVVSFKLNGTDYSAKVAADGSWSVKVAGADLAAETNIHATLVAHDKAGNSASVVADHGYSVDLVAPVATLTINVVAGDDIVNAAEAMTNQTISGKAAGEFQAGDVVSFKLNGTDYSAKVAADGSWSVQVSGTDLAKGSSIDATLVAHDAAGNSADVKASHAYTVDLTAPVATLTIDTVAGDDIVNLEESKVQQTISGKVVGEFQTGDIVSFALNGTTYSTTVDKDGKWSVKVAGADLAAETNIHATLVAHDVAGNVGIIVADHGYEVKLDSTAPTIKDVVDNDDPSNLIDVPKNGSTNDTTPVISGDGAEKGDIIHVFDGETELGSVVAGDDGKWSFEVPADKALAEGEHDFTVKAEDAAGNISDPSQPYPIVIDTTPPVATLTIVSVAGDDFVDGSEATGTVSITGTSTGARTGDVVTLTINGKAYSTTVDADGKWTVKDVAGSDLVADSDHVVDGKLHATDAAGNYTDATATHAYTVGAGSDDYVVLNQTLSMFSTTVIFDNSSSMIGAPLAAARKAFIELVDAYLAQGAGVKLNLISDNGIDFGTFTIQTKGDPEYARMTVAFAKIQDGGPYIQDACLSKAIANMKAEYTAADFNPDTVKKVYFFTDGFNSTSNPVAWQNALSDPDGDGVTLPAKIDSVVINIPPIPDIPANATFRTATEALASSPDNIVAAPTPAEIATVVIGGMVMDVGSGNLLANDTLKKDGKEHLSEITHNGATYSIVDNGLTVLNPDSATKATYDPVTALLVLDSAEGTLRVYMANSNGHAAGDFTYSSKISQLPLGSSEELLYGYQAVNGAGDTSEAKLHVRINQSDLVKITSTSMDSGAGGYDFVTNDGKAGRIVEGTISAPLPAGGKLQVSVDGGATWLDAIVKGNQWCVQDMTTHTSDWTIQLRAIDSSGAKIVSASQSVVLDVTAPIAPQWVTYTGSNMTVTLNDPSLKAGDTLDITQNGVHVARVLYQADIDAKSVTFAIPSGMTGAGVAVAVVDVAGNISDYRTTAGALVAPAVNQTVAAGVMLYGGPGDNVFTLASAVTLGTGNTGIQGGGGLDTLKLTGSGQTLDLSLSEMQSKLDSIEIIDITGGGNNTLKLSLEDVLNLGGKDQFVADGYVQLMIKGNSTSKLILTGGLLNGQIPGEWHAGSVQTIGGVSYNVYQHSTLKAELFMQVGMSMPNLPNATIVDMGKDTGSSVAANTDFVTSDGSAGRLITGTLSAALTTTGKVQVSTDGGATWFDAYTDGLKWSAQDLNSHSGNWTIQARVADTGMIGPVTGSQTVTMDTSAPNPPSAITFAGSTMTVLLSDSGLKVGDLIDVRQGDAHYQVALTAAQIAAQTVSFTIPSGMTPAGLSVAVADLTGNVSQYRDSSGGLSAVTLNQVIAPSTTAVYYGGAGDNVFSVASASTLNSYAWVRGGSGLNTIKFTGTGSTLDLTASTAYSARLDSIQVFDLTGTGNNSLKVSVDDVLNLGRVDQFKKDGNVQIMVKGDAGDSVTLVDALHNAITPGTWVSKGMVTLNGELYTSFQHTTLKAEVLVQGGVTITGKPVVTISDMGKDTGMSVAANTDFVTADGSEGRLMTGTLSQALASGGKLQVSTDGGATWTDAYVNGLKWSAQDPNSHTGDWTIYTRTLDSSGNTEFIGARSVVLDTTAPNAPSAVTFNGSNMTVLLSDTKLAVGDLIDVRQGDQHYQVALTAAQIAAQSVTFTIPSGMTPVGLSVAVADITGNVSQYRDANGNLGSVALTQVIAPATSTVYYGGAGDNVFSVASASTLISYSWIRGGSGLNTIKLTGAGSSLDLTASTSYAARLDSIQVFDLTGTGNNSLKVSVDDVLNLGRKDQFQKDGNTQIMVKGDTGDSLALVDALHNAISPGTWKSAGMVKLDGELYTVYQHTSLKAEVLVQAGVTMVGKPTIAVTDMGKDTGMTAAAHTDFVTADGSAGRLMTGTLSAALASGSKLQVSIDGGTTWSDAYINGLKWSAEDLSSHTGDWTIYTRTVDASGNTDYIGAQHVVLDTVAPNAPSAVTFNGSNMTVLLSDSHLAVGDTIDVRQGDSHSQVVLTAAQIAAQAVTFAIPSGMTPAGLSVAVADLAGNISKYCNGSGTLSLSDVNQMVTAGYKYYGGGEDNVFTIATAATLTSYNTFIHGGEGTDTLKLMGAGQTLNISNINKLDSIEVFDITGTGNNTLRLSVDDVLSQGSMDLFHSNGTVQVMVKGDAGDVVQLADTLHNATDPGDWVKSSSTQSVSGVTYNLYSHTTLHAELLVQQDVTVNLVH</sequence>
<dbReference type="InterPro" id="IPR044016">
    <property type="entry name" value="Big_13"/>
</dbReference>
<dbReference type="InterPro" id="IPR049826">
    <property type="entry name" value="Ig-like_ice"/>
</dbReference>
<dbReference type="EMBL" id="CP043626">
    <property type="protein sequence ID" value="QEY75512.1"/>
    <property type="molecule type" value="Genomic_DNA"/>
</dbReference>
<feature type="region of interest" description="Disordered" evidence="1">
    <location>
        <begin position="947"/>
        <end position="976"/>
    </location>
</feature>
<feature type="compositionally biased region" description="Polar residues" evidence="1">
    <location>
        <begin position="2000"/>
        <end position="2009"/>
    </location>
</feature>
<dbReference type="InterPro" id="IPR013783">
    <property type="entry name" value="Ig-like_fold"/>
</dbReference>